<sequence>MLPRFQMVAGVALLLAACNTGPAPQAPASVANAAAGLALAPDHLQPIGSALRIDFGRAEAGTVAAVSRLVGAQPRARIPCSNGAGAAQRWANGLTLYFLREGLHGWRLEPGRGTSLATVDGYAPGQPVPAATGPYVFEADASGLTAINAGESCPLE</sequence>
<feature type="signal peptide" evidence="1">
    <location>
        <begin position="1"/>
        <end position="28"/>
    </location>
</feature>
<evidence type="ECO:0000256" key="1">
    <source>
        <dbReference type="SAM" id="SignalP"/>
    </source>
</evidence>
<keyword evidence="1" id="KW-0732">Signal</keyword>
<feature type="chain" id="PRO_5013345893" description="Lipoprotein" evidence="1">
    <location>
        <begin position="29"/>
        <end position="156"/>
    </location>
</feature>
<evidence type="ECO:0000313" key="2">
    <source>
        <dbReference type="EMBL" id="SLN24213.1"/>
    </source>
</evidence>
<protein>
    <recommendedName>
        <fullName evidence="4">Lipoprotein</fullName>
    </recommendedName>
</protein>
<proteinExistence type="predicted"/>
<reference evidence="2 3" key="1">
    <citation type="submission" date="2017-03" db="EMBL/GenBank/DDBJ databases">
        <authorList>
            <person name="Afonso C.L."/>
            <person name="Miller P.J."/>
            <person name="Scott M.A."/>
            <person name="Spackman E."/>
            <person name="Goraichik I."/>
            <person name="Dimitrov K.M."/>
            <person name="Suarez D.L."/>
            <person name="Swayne D.E."/>
        </authorList>
    </citation>
    <scope>NUCLEOTIDE SEQUENCE [LARGE SCALE GENOMIC DNA]</scope>
    <source>
        <strain evidence="2 3">CECT 7680</strain>
    </source>
</reference>
<keyword evidence="3" id="KW-1185">Reference proteome</keyword>
<evidence type="ECO:0000313" key="3">
    <source>
        <dbReference type="Proteomes" id="UP000193409"/>
    </source>
</evidence>
<organism evidence="2 3">
    <name type="scientific">Pseudoruegeria aquimaris</name>
    <dbReference type="NCBI Taxonomy" id="393663"/>
    <lineage>
        <taxon>Bacteria</taxon>
        <taxon>Pseudomonadati</taxon>
        <taxon>Pseudomonadota</taxon>
        <taxon>Alphaproteobacteria</taxon>
        <taxon>Rhodobacterales</taxon>
        <taxon>Roseobacteraceae</taxon>
        <taxon>Pseudoruegeria</taxon>
    </lineage>
</organism>
<dbReference type="PROSITE" id="PS51257">
    <property type="entry name" value="PROKAR_LIPOPROTEIN"/>
    <property type="match status" value="1"/>
</dbReference>
<dbReference type="Proteomes" id="UP000193409">
    <property type="component" value="Unassembled WGS sequence"/>
</dbReference>
<gene>
    <name evidence="2" type="ORF">PSA7680_01001</name>
</gene>
<dbReference type="EMBL" id="FWFQ01000005">
    <property type="protein sequence ID" value="SLN24213.1"/>
    <property type="molecule type" value="Genomic_DNA"/>
</dbReference>
<accession>A0A1Y5RSR2</accession>
<dbReference type="AlphaFoldDB" id="A0A1Y5RSR2"/>
<name>A0A1Y5RSR2_9RHOB</name>
<evidence type="ECO:0008006" key="4">
    <source>
        <dbReference type="Google" id="ProtNLM"/>
    </source>
</evidence>